<evidence type="ECO:0000313" key="2">
    <source>
        <dbReference type="WBParaSite" id="Minc3s01003g19770"/>
    </source>
</evidence>
<accession>A0A914M4Z9</accession>
<name>A0A914M4Z9_MELIC</name>
<proteinExistence type="predicted"/>
<dbReference type="AlphaFoldDB" id="A0A914M4Z9"/>
<organism evidence="1 2">
    <name type="scientific">Meloidogyne incognita</name>
    <name type="common">Southern root-knot nematode worm</name>
    <name type="synonym">Oxyuris incognita</name>
    <dbReference type="NCBI Taxonomy" id="6306"/>
    <lineage>
        <taxon>Eukaryota</taxon>
        <taxon>Metazoa</taxon>
        <taxon>Ecdysozoa</taxon>
        <taxon>Nematoda</taxon>
        <taxon>Chromadorea</taxon>
        <taxon>Rhabditida</taxon>
        <taxon>Tylenchina</taxon>
        <taxon>Tylenchomorpha</taxon>
        <taxon>Tylenchoidea</taxon>
        <taxon>Meloidogynidae</taxon>
        <taxon>Meloidogyninae</taxon>
        <taxon>Meloidogyne</taxon>
        <taxon>Meloidogyne incognita group</taxon>
    </lineage>
</organism>
<reference evidence="2" key="1">
    <citation type="submission" date="2022-11" db="UniProtKB">
        <authorList>
            <consortium name="WormBaseParasite"/>
        </authorList>
    </citation>
    <scope>IDENTIFICATION</scope>
</reference>
<dbReference type="WBParaSite" id="Minc3s01003g19770">
    <property type="protein sequence ID" value="Minc3s01003g19770"/>
    <property type="gene ID" value="Minc3s01003g19770"/>
</dbReference>
<protein>
    <submittedName>
        <fullName evidence="2">Uncharacterized protein</fullName>
    </submittedName>
</protein>
<sequence>MLQSIPNEYDRSRYLLVTLILANMGNLEINVVDDDNIQNGQKNGGREHLLERETSPVPNVTDHIHLKLLKLERHHQIFEEEQRLLAGISD</sequence>
<dbReference type="Proteomes" id="UP000887563">
    <property type="component" value="Unplaced"/>
</dbReference>
<keyword evidence="1" id="KW-1185">Reference proteome</keyword>
<evidence type="ECO:0000313" key="1">
    <source>
        <dbReference type="Proteomes" id="UP000887563"/>
    </source>
</evidence>